<dbReference type="Gene3D" id="3.40.1110.10">
    <property type="entry name" value="Calcium-transporting ATPase, cytoplasmic domain N"/>
    <property type="match status" value="1"/>
</dbReference>
<dbReference type="Pfam" id="PF00702">
    <property type="entry name" value="Hydrolase"/>
    <property type="match status" value="1"/>
</dbReference>
<dbReference type="Gene3D" id="3.40.50.1000">
    <property type="entry name" value="HAD superfamily/HAD-like"/>
    <property type="match status" value="1"/>
</dbReference>
<dbReference type="AlphaFoldDB" id="T1D1A0"/>
<keyword evidence="3" id="KW-0479">Metal-binding</keyword>
<dbReference type="NCBIfam" id="TIGR01494">
    <property type="entry name" value="ATPase_P-type"/>
    <property type="match status" value="1"/>
</dbReference>
<dbReference type="InterPro" id="IPR023214">
    <property type="entry name" value="HAD_sf"/>
</dbReference>
<keyword evidence="5" id="KW-0472">Membrane</keyword>
<evidence type="ECO:0000313" key="6">
    <source>
        <dbReference type="EMBL" id="GAD18966.1"/>
    </source>
</evidence>
<keyword evidence="2" id="KW-0812">Transmembrane</keyword>
<evidence type="ECO:0000313" key="7">
    <source>
        <dbReference type="EMBL" id="GAD20205.1"/>
    </source>
</evidence>
<dbReference type="GO" id="GO:0016020">
    <property type="term" value="C:membrane"/>
    <property type="evidence" value="ECO:0007669"/>
    <property type="project" value="UniProtKB-SubCell"/>
</dbReference>
<gene>
    <name evidence="6" type="ORF">HFN_0097</name>
    <name evidence="7" type="ORF">HFN_1583</name>
</gene>
<dbReference type="eggNOG" id="COG2217">
    <property type="taxonomic scope" value="Bacteria"/>
</dbReference>
<dbReference type="EMBL" id="BASD01000040">
    <property type="protein sequence ID" value="GAD20205.1"/>
    <property type="molecule type" value="Genomic_DNA"/>
</dbReference>
<evidence type="ECO:0000313" key="8">
    <source>
        <dbReference type="Proteomes" id="UP000018143"/>
    </source>
</evidence>
<dbReference type="InterPro" id="IPR023299">
    <property type="entry name" value="ATPase_P-typ_cyto_dom_N"/>
</dbReference>
<dbReference type="PANTHER" id="PTHR46594:SF4">
    <property type="entry name" value="P-TYPE CATION-TRANSPORTING ATPASE"/>
    <property type="match status" value="1"/>
</dbReference>
<keyword evidence="6" id="KW-0378">Hydrolase</keyword>
<dbReference type="GO" id="GO:0046872">
    <property type="term" value="F:metal ion binding"/>
    <property type="evidence" value="ECO:0007669"/>
    <property type="project" value="UniProtKB-KW"/>
</dbReference>
<proteinExistence type="predicted"/>
<dbReference type="RefSeq" id="WP_023948006.1">
    <property type="nucleotide sequence ID" value="NZ_BASD01000011.1"/>
</dbReference>
<keyword evidence="4" id="KW-1133">Transmembrane helix</keyword>
<dbReference type="Proteomes" id="UP000018143">
    <property type="component" value="Unassembled WGS sequence"/>
</dbReference>
<protein>
    <submittedName>
        <fullName evidence="7">Copper-translocating P-type ATPase</fullName>
        <ecNumber evidence="7">3.6.3.4</ecNumber>
    </submittedName>
    <submittedName>
        <fullName evidence="6">Lead, cadmium, zinc and mercury transporting ATPase</fullName>
        <ecNumber evidence="6">3.6.3.3</ecNumber>
    </submittedName>
</protein>
<evidence type="ECO:0000256" key="2">
    <source>
        <dbReference type="ARBA" id="ARBA00022692"/>
    </source>
</evidence>
<evidence type="ECO:0000256" key="3">
    <source>
        <dbReference type="ARBA" id="ARBA00022723"/>
    </source>
</evidence>
<evidence type="ECO:0000256" key="5">
    <source>
        <dbReference type="ARBA" id="ARBA00023136"/>
    </source>
</evidence>
<reference evidence="6 8" key="1">
    <citation type="journal article" date="2013" name="Genome Announc.">
        <title>Draft Genome Sequence of Helicobacter fennelliae Strain MRY12-0050, Isolated from a Bacteremia Patient.</title>
        <authorList>
            <person name="Rimbara E."/>
            <person name="Matsui M."/>
            <person name="Mori S."/>
            <person name="Suzuki S."/>
            <person name="Suzuki M."/>
            <person name="Kim H."/>
            <person name="Sekizuka T."/>
            <person name="Kuroda M."/>
            <person name="Shibayama K."/>
        </authorList>
    </citation>
    <scope>NUCLEOTIDE SEQUENCE [LARGE SCALE GENOMIC DNA]</scope>
    <source>
        <strain evidence="6 8">MRY12-0050</strain>
    </source>
</reference>
<accession>T1D1A0</accession>
<name>T1D1A0_9HELI</name>
<dbReference type="EC" id="3.6.3.3" evidence="6"/>
<comment type="subcellular location">
    <subcellularLocation>
        <location evidence="1">Membrane</location>
    </subcellularLocation>
</comment>
<dbReference type="EMBL" id="BASD01000011">
    <property type="protein sequence ID" value="GAD18966.1"/>
    <property type="molecule type" value="Genomic_DNA"/>
</dbReference>
<dbReference type="GO" id="GO:0016887">
    <property type="term" value="F:ATP hydrolysis activity"/>
    <property type="evidence" value="ECO:0007669"/>
    <property type="project" value="InterPro"/>
</dbReference>
<comment type="caution">
    <text evidence="6">The sequence shown here is derived from an EMBL/GenBank/DDBJ whole genome shotgun (WGS) entry which is preliminary data.</text>
</comment>
<sequence length="158" mass="17433">MLFGNIDILPPHLSLPNNTQEDKITLFLATNNEILALFSLQDRLKMDAKQTLELFKQHNISSSIISGDNAINTQNVAHLLDITESYSKALPEDKMQLLKEKSKQHKILMVGDGANDAPALAYANASMAFASSFDIASQSADIINYMSMGFLRSQTLES</sequence>
<evidence type="ECO:0000256" key="4">
    <source>
        <dbReference type="ARBA" id="ARBA00022989"/>
    </source>
</evidence>
<dbReference type="SUPFAM" id="SSF56784">
    <property type="entry name" value="HAD-like"/>
    <property type="match status" value="1"/>
</dbReference>
<keyword evidence="8" id="KW-1185">Reference proteome</keyword>
<dbReference type="InterPro" id="IPR036412">
    <property type="entry name" value="HAD-like_sf"/>
</dbReference>
<organism evidence="6 8">
    <name type="scientific">Helicobacter fennelliae MRY12-0050</name>
    <dbReference type="NCBI Taxonomy" id="1325130"/>
    <lineage>
        <taxon>Bacteria</taxon>
        <taxon>Pseudomonadati</taxon>
        <taxon>Campylobacterota</taxon>
        <taxon>Epsilonproteobacteria</taxon>
        <taxon>Campylobacterales</taxon>
        <taxon>Helicobacteraceae</taxon>
        <taxon>Helicobacter</taxon>
    </lineage>
</organism>
<dbReference type="PRINTS" id="PR00119">
    <property type="entry name" value="CATATPASE"/>
</dbReference>
<evidence type="ECO:0000256" key="1">
    <source>
        <dbReference type="ARBA" id="ARBA00004370"/>
    </source>
</evidence>
<dbReference type="PANTHER" id="PTHR46594">
    <property type="entry name" value="P-TYPE CATION-TRANSPORTING ATPASE"/>
    <property type="match status" value="1"/>
</dbReference>
<dbReference type="STRING" id="1325130.HFN_0097"/>
<dbReference type="GO" id="GO:0005524">
    <property type="term" value="F:ATP binding"/>
    <property type="evidence" value="ECO:0007669"/>
    <property type="project" value="InterPro"/>
</dbReference>
<dbReference type="EC" id="3.6.3.4" evidence="7"/>
<dbReference type="InterPro" id="IPR001757">
    <property type="entry name" value="P_typ_ATPase"/>
</dbReference>